<sequence length="87" mass="9812">MKDEQSSSSAAEFVGLKPKMYGLKSAVMERKTAKGVSKMIIQQQIQYSDYKGTLLYRRRGLAKAQKIGSHNHIVQTVVYQKSTLCPF</sequence>
<accession>A0A8X6J0Q4</accession>
<name>A0A8X6J0Q4_NEPPI</name>
<dbReference type="OrthoDB" id="6429621at2759"/>
<reference evidence="1" key="1">
    <citation type="submission" date="2020-08" db="EMBL/GenBank/DDBJ databases">
        <title>Multicomponent nature underlies the extraordinary mechanical properties of spider dragline silk.</title>
        <authorList>
            <person name="Kono N."/>
            <person name="Nakamura H."/>
            <person name="Mori M."/>
            <person name="Yoshida Y."/>
            <person name="Ohtoshi R."/>
            <person name="Malay A.D."/>
            <person name="Moran D.A.P."/>
            <person name="Tomita M."/>
            <person name="Numata K."/>
            <person name="Arakawa K."/>
        </authorList>
    </citation>
    <scope>NUCLEOTIDE SEQUENCE</scope>
</reference>
<gene>
    <name evidence="1" type="primary">RF55_24886</name>
    <name evidence="1" type="ORF">NPIL_229971</name>
</gene>
<dbReference type="EMBL" id="BMAW01048631">
    <property type="protein sequence ID" value="GFS67041.1"/>
    <property type="molecule type" value="Genomic_DNA"/>
</dbReference>
<organism evidence="1 2">
    <name type="scientific">Nephila pilipes</name>
    <name type="common">Giant wood spider</name>
    <name type="synonym">Nephila maculata</name>
    <dbReference type="NCBI Taxonomy" id="299642"/>
    <lineage>
        <taxon>Eukaryota</taxon>
        <taxon>Metazoa</taxon>
        <taxon>Ecdysozoa</taxon>
        <taxon>Arthropoda</taxon>
        <taxon>Chelicerata</taxon>
        <taxon>Arachnida</taxon>
        <taxon>Araneae</taxon>
        <taxon>Araneomorphae</taxon>
        <taxon>Entelegynae</taxon>
        <taxon>Araneoidea</taxon>
        <taxon>Nephilidae</taxon>
        <taxon>Nephila</taxon>
    </lineage>
</organism>
<comment type="caution">
    <text evidence="1">The sequence shown here is derived from an EMBL/GenBank/DDBJ whole genome shotgun (WGS) entry which is preliminary data.</text>
</comment>
<evidence type="ECO:0000313" key="1">
    <source>
        <dbReference type="EMBL" id="GFS67041.1"/>
    </source>
</evidence>
<keyword evidence="2" id="KW-1185">Reference proteome</keyword>
<evidence type="ECO:0000313" key="2">
    <source>
        <dbReference type="Proteomes" id="UP000887013"/>
    </source>
</evidence>
<proteinExistence type="predicted"/>
<protein>
    <submittedName>
        <fullName evidence="1">Uncharacterized protein</fullName>
    </submittedName>
</protein>
<dbReference type="AlphaFoldDB" id="A0A8X6J0Q4"/>
<dbReference type="Proteomes" id="UP000887013">
    <property type="component" value="Unassembled WGS sequence"/>
</dbReference>